<protein>
    <submittedName>
        <fullName evidence="1">Uncharacterized protein</fullName>
    </submittedName>
</protein>
<reference evidence="1" key="1">
    <citation type="journal article" date="2014" name="Front. Microbiol.">
        <title>High frequency of phylogenetically diverse reductive dehalogenase-homologous genes in deep subseafloor sedimentary metagenomes.</title>
        <authorList>
            <person name="Kawai M."/>
            <person name="Futagami T."/>
            <person name="Toyoda A."/>
            <person name="Takaki Y."/>
            <person name="Nishi S."/>
            <person name="Hori S."/>
            <person name="Arai W."/>
            <person name="Tsubouchi T."/>
            <person name="Morono Y."/>
            <person name="Uchiyama I."/>
            <person name="Ito T."/>
            <person name="Fujiyama A."/>
            <person name="Inagaki F."/>
            <person name="Takami H."/>
        </authorList>
    </citation>
    <scope>NUCLEOTIDE SEQUENCE</scope>
    <source>
        <strain evidence="1">Expedition CK06-06</strain>
    </source>
</reference>
<proteinExistence type="predicted"/>
<name>X0YLB8_9ZZZZ</name>
<dbReference type="EMBL" id="BARS01055828">
    <property type="protein sequence ID" value="GAG49338.1"/>
    <property type="molecule type" value="Genomic_DNA"/>
</dbReference>
<accession>X0YLB8</accession>
<dbReference type="AlphaFoldDB" id="X0YLB8"/>
<feature type="non-terminal residue" evidence="1">
    <location>
        <position position="89"/>
    </location>
</feature>
<sequence length="89" mass="9810">MALYYLDGSHKVCFDTVDHTFHMVSEAGDGTQTDLGGIEWGVDVSDRRLIIISDFEDHTTWTILSDSTANKADTTTHITGTNAVTFDKV</sequence>
<comment type="caution">
    <text evidence="1">The sequence shown here is derived from an EMBL/GenBank/DDBJ whole genome shotgun (WGS) entry which is preliminary data.</text>
</comment>
<organism evidence="1">
    <name type="scientific">marine sediment metagenome</name>
    <dbReference type="NCBI Taxonomy" id="412755"/>
    <lineage>
        <taxon>unclassified sequences</taxon>
        <taxon>metagenomes</taxon>
        <taxon>ecological metagenomes</taxon>
    </lineage>
</organism>
<evidence type="ECO:0000313" key="1">
    <source>
        <dbReference type="EMBL" id="GAG49338.1"/>
    </source>
</evidence>
<gene>
    <name evidence="1" type="ORF">S01H1_82367</name>
</gene>